<dbReference type="SUPFAM" id="SSF53613">
    <property type="entry name" value="Ribokinase-like"/>
    <property type="match status" value="1"/>
</dbReference>
<evidence type="ECO:0000313" key="1">
    <source>
        <dbReference type="EMBL" id="SDF61415.1"/>
    </source>
</evidence>
<accession>A0A1G7MI21</accession>
<dbReference type="EMBL" id="FNAV01000036">
    <property type="protein sequence ID" value="SDF61415.1"/>
    <property type="molecule type" value="Genomic_DNA"/>
</dbReference>
<dbReference type="Gene3D" id="3.40.1190.20">
    <property type="match status" value="1"/>
</dbReference>
<dbReference type="Proteomes" id="UP000198994">
    <property type="component" value="Unassembled WGS sequence"/>
</dbReference>
<feature type="non-terminal residue" evidence="1">
    <location>
        <position position="1"/>
    </location>
</feature>
<keyword evidence="1" id="KW-0808">Transferase</keyword>
<protein>
    <submittedName>
        <fullName evidence="1">Phosphomethylpyrimidine kinase</fullName>
    </submittedName>
</protein>
<name>A0A1G7MI21_9RHOB</name>
<dbReference type="GO" id="GO:0016301">
    <property type="term" value="F:kinase activity"/>
    <property type="evidence" value="ECO:0007669"/>
    <property type="project" value="UniProtKB-KW"/>
</dbReference>
<organism evidence="1 2">
    <name type="scientific">Salipiger thiooxidans</name>
    <dbReference type="NCBI Taxonomy" id="282683"/>
    <lineage>
        <taxon>Bacteria</taxon>
        <taxon>Pseudomonadati</taxon>
        <taxon>Pseudomonadota</taxon>
        <taxon>Alphaproteobacteria</taxon>
        <taxon>Rhodobacterales</taxon>
        <taxon>Roseobacteraceae</taxon>
        <taxon>Salipiger</taxon>
    </lineage>
</organism>
<dbReference type="AlphaFoldDB" id="A0A1G7MI21"/>
<dbReference type="STRING" id="282683.SAMN04488105_1361"/>
<keyword evidence="2" id="KW-1185">Reference proteome</keyword>
<proteinExistence type="predicted"/>
<gene>
    <name evidence="1" type="ORF">SAMN04488105_1361</name>
</gene>
<dbReference type="InterPro" id="IPR029056">
    <property type="entry name" value="Ribokinase-like"/>
</dbReference>
<sequence>RTLADLQAAREALHIAPEAHLVATGCVLDDTAEGQLETVILGPDGISRHPTERLPIALPGTGDLFAGLVIAGIGRGLPLPRAVEMAQPLTARALSHAKALGAGEVVLSEPEFRRALLSLGSG</sequence>
<evidence type="ECO:0000313" key="2">
    <source>
        <dbReference type="Proteomes" id="UP000198994"/>
    </source>
</evidence>
<keyword evidence="1" id="KW-0418">Kinase</keyword>
<reference evidence="2" key="1">
    <citation type="submission" date="2016-10" db="EMBL/GenBank/DDBJ databases">
        <authorList>
            <person name="Varghese N."/>
            <person name="Submissions S."/>
        </authorList>
    </citation>
    <scope>NUCLEOTIDE SEQUENCE [LARGE SCALE GENOMIC DNA]</scope>
    <source>
        <strain evidence="2">DSM 10146</strain>
    </source>
</reference>